<protein>
    <recommendedName>
        <fullName evidence="3">Reverse transcriptase zinc-binding domain-containing protein</fullName>
    </recommendedName>
</protein>
<evidence type="ECO:0000313" key="2">
    <source>
        <dbReference type="Proteomes" id="UP000287166"/>
    </source>
</evidence>
<gene>
    <name evidence="1" type="ORF">SCP_0300220</name>
</gene>
<keyword evidence="2" id="KW-1185">Reference proteome</keyword>
<evidence type="ECO:0000313" key="1">
    <source>
        <dbReference type="EMBL" id="GBE80307.1"/>
    </source>
</evidence>
<proteinExistence type="predicted"/>
<reference evidence="1 2" key="1">
    <citation type="journal article" date="2018" name="Sci. Rep.">
        <title>Genome sequence of the cauliflower mushroom Sparassis crispa (Hanabiratake) and its association with beneficial usage.</title>
        <authorList>
            <person name="Kiyama R."/>
            <person name="Furutani Y."/>
            <person name="Kawaguchi K."/>
            <person name="Nakanishi T."/>
        </authorList>
    </citation>
    <scope>NUCLEOTIDE SEQUENCE [LARGE SCALE GENOMIC DNA]</scope>
</reference>
<organism evidence="1 2">
    <name type="scientific">Sparassis crispa</name>
    <dbReference type="NCBI Taxonomy" id="139825"/>
    <lineage>
        <taxon>Eukaryota</taxon>
        <taxon>Fungi</taxon>
        <taxon>Dikarya</taxon>
        <taxon>Basidiomycota</taxon>
        <taxon>Agaricomycotina</taxon>
        <taxon>Agaricomycetes</taxon>
        <taxon>Polyporales</taxon>
        <taxon>Sparassidaceae</taxon>
        <taxon>Sparassis</taxon>
    </lineage>
</organism>
<sequence>MDDYVLFSSSDGYIESDPSTYLSHALVAAVVDDRSFTPLRTLALPFYNDLPPPDYPYTRASSAYSALVQLYARCGQLDTAYTRFARFGDSSLWCQFGCYALETPHHLFVECPMFAPLRENARRDVITESSKLLLGAETTPSLMEDILLVARSLFIDSDVWPLYTSHYFLGILPPTPTQGAPATSTHRRLCVRLMQTWHTIGIRLAGRIWGEYKRRTHPHTRRTFSPPQLSLPLHLAHLLPSS</sequence>
<dbReference type="Proteomes" id="UP000287166">
    <property type="component" value="Unassembled WGS sequence"/>
</dbReference>
<dbReference type="InParanoid" id="A0A401GDR9"/>
<dbReference type="RefSeq" id="XP_027611220.1">
    <property type="nucleotide sequence ID" value="XM_027755419.1"/>
</dbReference>
<dbReference type="EMBL" id="BFAD01000003">
    <property type="protein sequence ID" value="GBE80307.1"/>
    <property type="molecule type" value="Genomic_DNA"/>
</dbReference>
<dbReference type="AlphaFoldDB" id="A0A401GDR9"/>
<evidence type="ECO:0008006" key="3">
    <source>
        <dbReference type="Google" id="ProtNLM"/>
    </source>
</evidence>
<name>A0A401GDR9_9APHY</name>
<dbReference type="GeneID" id="38777224"/>
<dbReference type="OrthoDB" id="2685129at2759"/>
<comment type="caution">
    <text evidence="1">The sequence shown here is derived from an EMBL/GenBank/DDBJ whole genome shotgun (WGS) entry which is preliminary data.</text>
</comment>
<accession>A0A401GDR9</accession>